<reference evidence="2 3" key="1">
    <citation type="submission" date="2019-02" db="EMBL/GenBank/DDBJ databases">
        <title>WGS of Pseudoxanthomonas species novum from clinical isolates.</title>
        <authorList>
            <person name="Bernier A.-M."/>
            <person name="Bernard K."/>
            <person name="Vachon A."/>
        </authorList>
    </citation>
    <scope>NUCLEOTIDE SEQUENCE [LARGE SCALE GENOMIC DNA]</scope>
    <source>
        <strain evidence="2 3">NML140781</strain>
    </source>
</reference>
<dbReference type="Pfam" id="PF13185">
    <property type="entry name" value="GAF_2"/>
    <property type="match status" value="1"/>
</dbReference>
<dbReference type="InterPro" id="IPR051448">
    <property type="entry name" value="CdaR-like_regulators"/>
</dbReference>
<sequence length="736" mass="80166">MSKPELKVVRQRTRMPQAGQAGDIARLDLFAQRLSALHDNGLQAVFAEAEHSLAELAGGRSGRILLQSAVGWRDWHQLDVALDSPREEGWPAAPRDAQSEPTLQGDRLTLPVRAGSIVAWIEGIATAPDLQTMALAARYVDLAIAIAERHESAARNAHELQVLQDVATRILRSADLDEILLLVTHETKRLLASDICGVLMLEDEELVMRCSVGHFSVETAKLRMHAGVGVAGQALATDAPCGVENYIESESISQDFMPLARLEKVRSALAVPIRAREAIIGVLEVWRRRPSLYTEQDHGLLLALSGLAALAIDNARLQQSRARAAARLAEANTELAQRIRAIEDSARFQKQVVNTMLGGGALAAVATETAQHTGGTIIVLDRDLAVEVARPSQGERGERLLEGVRRIVGDVAGTPENGVLEPLQDGYLYAQPILAGGEMLGWIAWYGATEPAESTRLVLSHVCLAVAMHLLERRNMARARAQTLQEVLWDLLEGSDEVRAAALDRARELRVALKGPACVLLATLNSDSLDQEDRDALLEAVQQSELGRASLLHGVRGNQLRMLCRAGDTGRLRVLALRMIGEVTARVPHLSLAAGLSGPCADMRELPSHLREASIALEVARYRRNGAVAAYSESGVLGLLINLRSEADVRRVTREILGELMAEPDASRQMLLGTLRTFFECDCSQAATALSLGTHQKTIAYRLSKIGRLTGLKLARHQDRLLADIGTRLYFMLEME</sequence>
<dbReference type="Gene3D" id="3.30.450.40">
    <property type="match status" value="1"/>
</dbReference>
<dbReference type="SMART" id="SM00065">
    <property type="entry name" value="GAF"/>
    <property type="match status" value="1"/>
</dbReference>
<dbReference type="Gene3D" id="1.10.10.2840">
    <property type="entry name" value="PucR C-terminal helix-turn-helix domain"/>
    <property type="match status" value="1"/>
</dbReference>
<comment type="similarity">
    <text evidence="1">Belongs to the CdaR family.</text>
</comment>
<accession>A0A4V2KKA9</accession>
<dbReference type="EMBL" id="SHMF01000003">
    <property type="protein sequence ID" value="TAA34745.1"/>
    <property type="molecule type" value="Genomic_DNA"/>
</dbReference>
<dbReference type="InterPro" id="IPR041522">
    <property type="entry name" value="CdaR_GGDEF"/>
</dbReference>
<proteinExistence type="inferred from homology"/>
<organism evidence="2 3">
    <name type="scientific">Pseudoxanthomonas winnipegensis</name>
    <dbReference type="NCBI Taxonomy" id="2480810"/>
    <lineage>
        <taxon>Bacteria</taxon>
        <taxon>Pseudomonadati</taxon>
        <taxon>Pseudomonadota</taxon>
        <taxon>Gammaproteobacteria</taxon>
        <taxon>Lysobacterales</taxon>
        <taxon>Lysobacteraceae</taxon>
        <taxon>Pseudoxanthomonas</taxon>
    </lineage>
</organism>
<dbReference type="InterPro" id="IPR003018">
    <property type="entry name" value="GAF"/>
</dbReference>
<dbReference type="PANTHER" id="PTHR33744">
    <property type="entry name" value="CARBOHYDRATE DIACID REGULATOR"/>
    <property type="match status" value="1"/>
</dbReference>
<evidence type="ECO:0000256" key="1">
    <source>
        <dbReference type="ARBA" id="ARBA00006754"/>
    </source>
</evidence>
<evidence type="ECO:0000313" key="3">
    <source>
        <dbReference type="Proteomes" id="UP000292087"/>
    </source>
</evidence>
<dbReference type="RefSeq" id="WP_130524121.1">
    <property type="nucleotide sequence ID" value="NZ_CAWZZE010000033.1"/>
</dbReference>
<dbReference type="Pfam" id="PF17853">
    <property type="entry name" value="GGDEF_2"/>
    <property type="match status" value="1"/>
</dbReference>
<dbReference type="GeneID" id="93827232"/>
<evidence type="ECO:0000313" key="2">
    <source>
        <dbReference type="EMBL" id="TAA34745.1"/>
    </source>
</evidence>
<protein>
    <submittedName>
        <fullName evidence="2">GAF domain-containing protein</fullName>
    </submittedName>
</protein>
<dbReference type="InterPro" id="IPR025736">
    <property type="entry name" value="PucR_C-HTH_dom"/>
</dbReference>
<dbReference type="InterPro" id="IPR029016">
    <property type="entry name" value="GAF-like_dom_sf"/>
</dbReference>
<dbReference type="SUPFAM" id="SSF55781">
    <property type="entry name" value="GAF domain-like"/>
    <property type="match status" value="1"/>
</dbReference>
<comment type="caution">
    <text evidence="2">The sequence shown here is derived from an EMBL/GenBank/DDBJ whole genome shotgun (WGS) entry which is preliminary data.</text>
</comment>
<accession>A0A4V2HEX2</accession>
<gene>
    <name evidence="2" type="ORF">EA656_13680</name>
</gene>
<dbReference type="InterPro" id="IPR042070">
    <property type="entry name" value="PucR_C-HTH_sf"/>
</dbReference>
<name>A0A4V2HEX2_9GAMM</name>
<dbReference type="AlphaFoldDB" id="A0A4V2HEX2"/>
<dbReference type="PANTHER" id="PTHR33744:SF1">
    <property type="entry name" value="DNA-BINDING TRANSCRIPTIONAL ACTIVATOR ADER"/>
    <property type="match status" value="1"/>
</dbReference>
<dbReference type="Pfam" id="PF13556">
    <property type="entry name" value="HTH_30"/>
    <property type="match status" value="1"/>
</dbReference>
<dbReference type="Proteomes" id="UP000292087">
    <property type="component" value="Unassembled WGS sequence"/>
</dbReference>